<dbReference type="RefSeq" id="WP_145029423.1">
    <property type="nucleotide sequence ID" value="NZ_CP036271.1"/>
</dbReference>
<dbReference type="Proteomes" id="UP000315700">
    <property type="component" value="Chromosome"/>
</dbReference>
<accession>A0A517SCM0</accession>
<name>A0A517SCM0_9PLAN</name>
<sequence>MEPLDSALAALARHLKKEFDERLSLTDFGPKHWVVPLPRILVMEPKRSTQTLGWYAPKRWGQGAVKLDELVLTPRAVSHGVLPAASVLAHELVHVANAIAKRADTSRQGRYHNELFRQTAECVGLTFKGDRSAGFGWYNTSLGKELEAGIKELIRTKAVDVYPLRFQRRTKTKAKRSLVKLEASCNCGDGGEFVYATAVRAPVIQLCCGVCGRRYRVAD</sequence>
<organism evidence="1 2">
    <name type="scientific">Caulifigura coniformis</name>
    <dbReference type="NCBI Taxonomy" id="2527983"/>
    <lineage>
        <taxon>Bacteria</taxon>
        <taxon>Pseudomonadati</taxon>
        <taxon>Planctomycetota</taxon>
        <taxon>Planctomycetia</taxon>
        <taxon>Planctomycetales</taxon>
        <taxon>Planctomycetaceae</taxon>
        <taxon>Caulifigura</taxon>
    </lineage>
</organism>
<dbReference type="OrthoDB" id="4234112at2"/>
<keyword evidence="2" id="KW-1185">Reference proteome</keyword>
<protein>
    <submittedName>
        <fullName evidence="1">SprT-like family protein</fullName>
    </submittedName>
</protein>
<dbReference type="AlphaFoldDB" id="A0A517SCM0"/>
<dbReference type="KEGG" id="ccos:Pan44_18890"/>
<proteinExistence type="predicted"/>
<evidence type="ECO:0000313" key="2">
    <source>
        <dbReference type="Proteomes" id="UP000315700"/>
    </source>
</evidence>
<gene>
    <name evidence="1" type="ORF">Pan44_18890</name>
</gene>
<dbReference type="InParanoid" id="A0A517SCM0"/>
<evidence type="ECO:0000313" key="1">
    <source>
        <dbReference type="EMBL" id="QDT53863.1"/>
    </source>
</evidence>
<reference evidence="1 2" key="1">
    <citation type="submission" date="2019-02" db="EMBL/GenBank/DDBJ databases">
        <title>Deep-cultivation of Planctomycetes and their phenomic and genomic characterization uncovers novel biology.</title>
        <authorList>
            <person name="Wiegand S."/>
            <person name="Jogler M."/>
            <person name="Boedeker C."/>
            <person name="Pinto D."/>
            <person name="Vollmers J."/>
            <person name="Rivas-Marin E."/>
            <person name="Kohn T."/>
            <person name="Peeters S.H."/>
            <person name="Heuer A."/>
            <person name="Rast P."/>
            <person name="Oberbeckmann S."/>
            <person name="Bunk B."/>
            <person name="Jeske O."/>
            <person name="Meyerdierks A."/>
            <person name="Storesund J.E."/>
            <person name="Kallscheuer N."/>
            <person name="Luecker S."/>
            <person name="Lage O.M."/>
            <person name="Pohl T."/>
            <person name="Merkel B.J."/>
            <person name="Hornburger P."/>
            <person name="Mueller R.-W."/>
            <person name="Bruemmer F."/>
            <person name="Labrenz M."/>
            <person name="Spormann A.M."/>
            <person name="Op den Camp H."/>
            <person name="Overmann J."/>
            <person name="Amann R."/>
            <person name="Jetten M.S.M."/>
            <person name="Mascher T."/>
            <person name="Medema M.H."/>
            <person name="Devos D.P."/>
            <person name="Kaster A.-K."/>
            <person name="Ovreas L."/>
            <person name="Rohde M."/>
            <person name="Galperin M.Y."/>
            <person name="Jogler C."/>
        </authorList>
    </citation>
    <scope>NUCLEOTIDE SEQUENCE [LARGE SCALE GENOMIC DNA]</scope>
    <source>
        <strain evidence="1 2">Pan44</strain>
    </source>
</reference>
<dbReference type="EMBL" id="CP036271">
    <property type="protein sequence ID" value="QDT53863.1"/>
    <property type="molecule type" value="Genomic_DNA"/>
</dbReference>